<name>A0A151ZEN8_TIELA</name>
<sequence length="298" mass="32367">MNRKLVSLLVLMILLVIGINMDSSGSINSSGSTTGTDDDTGGNTFNYNENITINGNSSTREFHYEGSDIYFSSNSDLDVDYSEGKTASSFTYIVTRDDDCTDDDDDSKLVIKHQGKFNSNKFYLIKLMNFTCSNMTSNPTVAIVPNNTDVNCQLSNISRGVRIDCQYNMGVATESGSVNITSSKSLSISNITMIREKIAQMLGISMSRVMVTMMPINNTAMVMRVDITPGVNGETSSEDAIKGITVGKLMETGVFQQGSNVTVGTPTTSTTTSSSSIFNPQFVILIAIQTILMIFLYI</sequence>
<organism evidence="2 3">
    <name type="scientific">Tieghemostelium lacteum</name>
    <name type="common">Slime mold</name>
    <name type="synonym">Dictyostelium lacteum</name>
    <dbReference type="NCBI Taxonomy" id="361077"/>
    <lineage>
        <taxon>Eukaryota</taxon>
        <taxon>Amoebozoa</taxon>
        <taxon>Evosea</taxon>
        <taxon>Eumycetozoa</taxon>
        <taxon>Dictyostelia</taxon>
        <taxon>Dictyosteliales</taxon>
        <taxon>Raperosteliaceae</taxon>
        <taxon>Tieghemostelium</taxon>
    </lineage>
</organism>
<reference evidence="2 3" key="1">
    <citation type="submission" date="2015-12" db="EMBL/GenBank/DDBJ databases">
        <title>Dictyostelia acquired genes for synthesis and detection of signals that induce cell-type specialization by lateral gene transfer from prokaryotes.</title>
        <authorList>
            <person name="Gloeckner G."/>
            <person name="Schaap P."/>
        </authorList>
    </citation>
    <scope>NUCLEOTIDE SEQUENCE [LARGE SCALE GENOMIC DNA]</scope>
    <source>
        <strain evidence="2 3">TK</strain>
    </source>
</reference>
<evidence type="ECO:0000313" key="3">
    <source>
        <dbReference type="Proteomes" id="UP000076078"/>
    </source>
</evidence>
<keyword evidence="1" id="KW-0732">Signal</keyword>
<keyword evidence="3" id="KW-1185">Reference proteome</keyword>
<comment type="caution">
    <text evidence="2">The sequence shown here is derived from an EMBL/GenBank/DDBJ whole genome shotgun (WGS) entry which is preliminary data.</text>
</comment>
<dbReference type="EMBL" id="LODT01000029">
    <property type="protein sequence ID" value="KYQ92418.1"/>
    <property type="molecule type" value="Genomic_DNA"/>
</dbReference>
<dbReference type="AlphaFoldDB" id="A0A151ZEN8"/>
<dbReference type="Proteomes" id="UP000076078">
    <property type="component" value="Unassembled WGS sequence"/>
</dbReference>
<feature type="chain" id="PRO_5007593208" description="Transmembrane protein" evidence="1">
    <location>
        <begin position="19"/>
        <end position="298"/>
    </location>
</feature>
<protein>
    <recommendedName>
        <fullName evidence="4">Transmembrane protein</fullName>
    </recommendedName>
</protein>
<proteinExistence type="predicted"/>
<evidence type="ECO:0000313" key="2">
    <source>
        <dbReference type="EMBL" id="KYQ92418.1"/>
    </source>
</evidence>
<evidence type="ECO:0008006" key="4">
    <source>
        <dbReference type="Google" id="ProtNLM"/>
    </source>
</evidence>
<gene>
    <name evidence="2" type="ORF">DLAC_06397</name>
</gene>
<evidence type="ECO:0000256" key="1">
    <source>
        <dbReference type="SAM" id="SignalP"/>
    </source>
</evidence>
<feature type="signal peptide" evidence="1">
    <location>
        <begin position="1"/>
        <end position="18"/>
    </location>
</feature>
<accession>A0A151ZEN8</accession>
<dbReference type="InParanoid" id="A0A151ZEN8"/>